<proteinExistence type="predicted"/>
<reference evidence="3 4" key="1">
    <citation type="submission" date="2019-02" db="EMBL/GenBank/DDBJ databases">
        <authorList>
            <consortium name="Pathogen Informatics"/>
        </authorList>
    </citation>
    <scope>NUCLEOTIDE SEQUENCE [LARGE SCALE GENOMIC DNA]</scope>
    <source>
        <strain evidence="3 4">3012STDY6944375</strain>
    </source>
</reference>
<feature type="chain" id="PRO_5020567945" description="DUF6705 domain-containing protein" evidence="1">
    <location>
        <begin position="20"/>
        <end position="206"/>
    </location>
</feature>
<name>A0A4U8WD19_9FLAO</name>
<keyword evidence="1" id="KW-0732">Signal</keyword>
<dbReference type="EMBL" id="LR215974">
    <property type="protein sequence ID" value="VFB03466.1"/>
    <property type="molecule type" value="Genomic_DNA"/>
</dbReference>
<accession>A0A4U8WD19</accession>
<dbReference type="AlphaFoldDB" id="A0A4U8WD19"/>
<sequence>MKKYIVLLVLIIMNCSCKAQQPVLRILTFNDSFDEDYFREKGDYVKDTQNQLDPYVGVWKYQGTEKTLILKIQKVTMFYESIRKTYRDELLVTYKYIKNGVVVVDNLDLPLINSFENLSNDQGKKYGTFSLNKYNNELFLSGSITDIPLNILTNTDIYPIDFNIIGVTPKIKIQYNGLMSYRGNPASFYVGKPTFELPNNVVLVKQ</sequence>
<feature type="signal peptide" evidence="1">
    <location>
        <begin position="1"/>
        <end position="19"/>
    </location>
</feature>
<evidence type="ECO:0000259" key="2">
    <source>
        <dbReference type="Pfam" id="PF20448"/>
    </source>
</evidence>
<organism evidence="3 4">
    <name type="scientific">Chryseobacterium taihuense</name>
    <dbReference type="NCBI Taxonomy" id="1141221"/>
    <lineage>
        <taxon>Bacteria</taxon>
        <taxon>Pseudomonadati</taxon>
        <taxon>Bacteroidota</taxon>
        <taxon>Flavobacteriia</taxon>
        <taxon>Flavobacteriales</taxon>
        <taxon>Weeksellaceae</taxon>
        <taxon>Chryseobacterium group</taxon>
        <taxon>Chryseobacterium</taxon>
    </lineage>
</organism>
<gene>
    <name evidence="3" type="ORF">NCTC12078_01481</name>
</gene>
<dbReference type="KEGG" id="ctai:NCTC12078_01481"/>
<protein>
    <recommendedName>
        <fullName evidence="2">DUF6705 domain-containing protein</fullName>
    </recommendedName>
</protein>
<evidence type="ECO:0000313" key="4">
    <source>
        <dbReference type="Proteomes" id="UP000290013"/>
    </source>
</evidence>
<dbReference type="Pfam" id="PF20448">
    <property type="entry name" value="DUF6705"/>
    <property type="match status" value="1"/>
</dbReference>
<dbReference type="Proteomes" id="UP000290013">
    <property type="component" value="Chromosome"/>
</dbReference>
<dbReference type="InterPro" id="IPR046551">
    <property type="entry name" value="DUF6705"/>
</dbReference>
<evidence type="ECO:0000256" key="1">
    <source>
        <dbReference type="SAM" id="SignalP"/>
    </source>
</evidence>
<dbReference type="RefSeq" id="WP_130914068.1">
    <property type="nucleotide sequence ID" value="NZ_LR215974.1"/>
</dbReference>
<evidence type="ECO:0000313" key="3">
    <source>
        <dbReference type="EMBL" id="VFB03466.1"/>
    </source>
</evidence>
<feature type="domain" description="DUF6705" evidence="2">
    <location>
        <begin position="1"/>
        <end position="206"/>
    </location>
</feature>